<evidence type="ECO:0000313" key="2">
    <source>
        <dbReference type="EMBL" id="KAK2150897.1"/>
    </source>
</evidence>
<organism evidence="2 3">
    <name type="scientific">Paralvinella palmiformis</name>
    <dbReference type="NCBI Taxonomy" id="53620"/>
    <lineage>
        <taxon>Eukaryota</taxon>
        <taxon>Metazoa</taxon>
        <taxon>Spiralia</taxon>
        <taxon>Lophotrochozoa</taxon>
        <taxon>Annelida</taxon>
        <taxon>Polychaeta</taxon>
        <taxon>Sedentaria</taxon>
        <taxon>Canalipalpata</taxon>
        <taxon>Terebellida</taxon>
        <taxon>Terebelliformia</taxon>
        <taxon>Alvinellidae</taxon>
        <taxon>Paralvinella</taxon>
    </lineage>
</organism>
<feature type="region of interest" description="Disordered" evidence="1">
    <location>
        <begin position="67"/>
        <end position="96"/>
    </location>
</feature>
<accession>A0AAD9JCY9</accession>
<reference evidence="2" key="1">
    <citation type="journal article" date="2023" name="Mol. Biol. Evol.">
        <title>Third-Generation Sequencing Reveals the Adaptive Role of the Epigenome in Three Deep-Sea Polychaetes.</title>
        <authorList>
            <person name="Perez M."/>
            <person name="Aroh O."/>
            <person name="Sun Y."/>
            <person name="Lan Y."/>
            <person name="Juniper S.K."/>
            <person name="Young C.R."/>
            <person name="Angers B."/>
            <person name="Qian P.Y."/>
        </authorList>
    </citation>
    <scope>NUCLEOTIDE SEQUENCE</scope>
    <source>
        <strain evidence="2">P08H-3</strain>
    </source>
</reference>
<evidence type="ECO:0000256" key="1">
    <source>
        <dbReference type="SAM" id="MobiDB-lite"/>
    </source>
</evidence>
<dbReference type="Proteomes" id="UP001208570">
    <property type="component" value="Unassembled WGS sequence"/>
</dbReference>
<keyword evidence="3" id="KW-1185">Reference proteome</keyword>
<sequence>MGLSEMHEGYVVQLSPGANAVFVHYTVHMQTHGTDPNTELWLVTKGDQQQYRAPALHHCTQISILVSAGDDDGEDNDDDDDDEDDDGGAGTKSSASYHRLVLYNSQDDIQHRYLVDNDH</sequence>
<evidence type="ECO:0000313" key="3">
    <source>
        <dbReference type="Proteomes" id="UP001208570"/>
    </source>
</evidence>
<gene>
    <name evidence="2" type="ORF">LSH36_383g00001</name>
</gene>
<feature type="compositionally biased region" description="Acidic residues" evidence="1">
    <location>
        <begin position="69"/>
        <end position="87"/>
    </location>
</feature>
<proteinExistence type="predicted"/>
<dbReference type="AlphaFoldDB" id="A0AAD9JCY9"/>
<protein>
    <submittedName>
        <fullName evidence="2">Uncharacterized protein</fullName>
    </submittedName>
</protein>
<comment type="caution">
    <text evidence="2">The sequence shown here is derived from an EMBL/GenBank/DDBJ whole genome shotgun (WGS) entry which is preliminary data.</text>
</comment>
<name>A0AAD9JCY9_9ANNE</name>
<dbReference type="EMBL" id="JAODUP010000383">
    <property type="protein sequence ID" value="KAK2150897.1"/>
    <property type="molecule type" value="Genomic_DNA"/>
</dbReference>